<evidence type="ECO:0000256" key="1">
    <source>
        <dbReference type="ARBA" id="ARBA00007626"/>
    </source>
</evidence>
<dbReference type="NCBIfam" id="TIGR00756">
    <property type="entry name" value="PPR"/>
    <property type="match status" value="4"/>
</dbReference>
<evidence type="ECO:0000313" key="5">
    <source>
        <dbReference type="EMBL" id="KAK1421088.1"/>
    </source>
</evidence>
<feature type="repeat" description="PPR" evidence="3">
    <location>
        <begin position="447"/>
        <end position="481"/>
    </location>
</feature>
<evidence type="ECO:0000256" key="2">
    <source>
        <dbReference type="ARBA" id="ARBA00022737"/>
    </source>
</evidence>
<dbReference type="InterPro" id="IPR002885">
    <property type="entry name" value="PPR_rpt"/>
</dbReference>
<dbReference type="Proteomes" id="UP001229421">
    <property type="component" value="Unassembled WGS sequence"/>
</dbReference>
<proteinExistence type="inferred from homology"/>
<feature type="repeat" description="PPR" evidence="3">
    <location>
        <begin position="342"/>
        <end position="376"/>
    </location>
</feature>
<dbReference type="Pfam" id="PF01535">
    <property type="entry name" value="PPR"/>
    <property type="match status" value="2"/>
</dbReference>
<gene>
    <name evidence="5" type="ORF">QVD17_23180</name>
</gene>
<name>A0AAD8KGB5_TARER</name>
<feature type="repeat" description="PPR" evidence="3">
    <location>
        <begin position="412"/>
        <end position="446"/>
    </location>
</feature>
<organism evidence="5 6">
    <name type="scientific">Tagetes erecta</name>
    <name type="common">African marigold</name>
    <dbReference type="NCBI Taxonomy" id="13708"/>
    <lineage>
        <taxon>Eukaryota</taxon>
        <taxon>Viridiplantae</taxon>
        <taxon>Streptophyta</taxon>
        <taxon>Embryophyta</taxon>
        <taxon>Tracheophyta</taxon>
        <taxon>Spermatophyta</taxon>
        <taxon>Magnoliopsida</taxon>
        <taxon>eudicotyledons</taxon>
        <taxon>Gunneridae</taxon>
        <taxon>Pentapetalae</taxon>
        <taxon>asterids</taxon>
        <taxon>campanulids</taxon>
        <taxon>Asterales</taxon>
        <taxon>Asteraceae</taxon>
        <taxon>Asteroideae</taxon>
        <taxon>Heliantheae alliance</taxon>
        <taxon>Tageteae</taxon>
        <taxon>Tagetes</taxon>
    </lineage>
</organism>
<feature type="repeat" description="PPR" evidence="3">
    <location>
        <begin position="235"/>
        <end position="271"/>
    </location>
</feature>
<protein>
    <recommendedName>
        <fullName evidence="4">Pentatricopeptide repeat-containing protein-mitochondrial domain-containing protein</fullName>
    </recommendedName>
</protein>
<dbReference type="InterPro" id="IPR011990">
    <property type="entry name" value="TPR-like_helical_dom_sf"/>
</dbReference>
<feature type="repeat" description="PPR" evidence="3">
    <location>
        <begin position="272"/>
        <end position="306"/>
    </location>
</feature>
<keyword evidence="6" id="KW-1185">Reference proteome</keyword>
<dbReference type="EMBL" id="JAUHHV010000006">
    <property type="protein sequence ID" value="KAK1421088.1"/>
    <property type="molecule type" value="Genomic_DNA"/>
</dbReference>
<comment type="similarity">
    <text evidence="1">Belongs to the PPR family. P subfamily.</text>
</comment>
<feature type="domain" description="Pentatricopeptide repeat-containing protein-mitochondrial" evidence="4">
    <location>
        <begin position="392"/>
        <end position="474"/>
    </location>
</feature>
<comment type="caution">
    <text evidence="5">The sequence shown here is derived from an EMBL/GenBank/DDBJ whole genome shotgun (WGS) entry which is preliminary data.</text>
</comment>
<evidence type="ECO:0000256" key="3">
    <source>
        <dbReference type="PROSITE-ProRule" id="PRU00708"/>
    </source>
</evidence>
<feature type="repeat" description="PPR" evidence="3">
    <location>
        <begin position="307"/>
        <end position="341"/>
    </location>
</feature>
<keyword evidence="2" id="KW-0677">Repeat</keyword>
<accession>A0AAD8KGB5</accession>
<feature type="repeat" description="PPR" evidence="3">
    <location>
        <begin position="377"/>
        <end position="411"/>
    </location>
</feature>
<dbReference type="PROSITE" id="PS51375">
    <property type="entry name" value="PPR"/>
    <property type="match status" value="7"/>
</dbReference>
<dbReference type="Gene3D" id="1.25.40.10">
    <property type="entry name" value="Tetratricopeptide repeat domain"/>
    <property type="match status" value="4"/>
</dbReference>
<dbReference type="AlphaFoldDB" id="A0AAD8KGB5"/>
<evidence type="ECO:0000259" key="4">
    <source>
        <dbReference type="Pfam" id="PF23276"/>
    </source>
</evidence>
<dbReference type="InterPro" id="IPR057027">
    <property type="entry name" value="TPR_mt"/>
</dbReference>
<dbReference type="Pfam" id="PF13041">
    <property type="entry name" value="PPR_2"/>
    <property type="match status" value="1"/>
</dbReference>
<dbReference type="PANTHER" id="PTHR47941">
    <property type="entry name" value="PENTATRICOPEPTIDE REPEAT-CONTAINING PROTEIN 3, MITOCHONDRIAL"/>
    <property type="match status" value="1"/>
</dbReference>
<dbReference type="Pfam" id="PF23276">
    <property type="entry name" value="TPR_24"/>
    <property type="match status" value="1"/>
</dbReference>
<dbReference type="Pfam" id="PF13812">
    <property type="entry name" value="PPR_3"/>
    <property type="match status" value="1"/>
</dbReference>
<sequence length="508" mass="58354">MLKPIVHRSITQTPKSIIFFFFFRSSSSSSSPRSKYHNYYLRKRRKWPHPVYKSRWHEKLSQQHAMQALRSSSPTNLLSSLLKSFALYNTNPTPNSYHFIIKTLIKTSQSHHIPPILHHLQKFETFETPESILIDLINFYGRNNDFQKAIELFFRSPDFRCTPSVDSLNCLLSVLCTRKQGLEVVPQVLLKSRLLNIRLEESSFVILIRALCEFKNPKNAIALLHHMVDHDMDVDVRSFSLILMTLCQQKNLECDEVMGLLEEMKRLGFCLDRKDWVNVIRFLVRRKKDMEALEALREMKLDGFKPDVSCYTMVLYAVICSGEFESADQLFDEMLLMGLVPDIDTYNVYMNGLCKQNKFDDGIKMLSSMEELGCKPNMITYNTLLCAIYESGELGMASDVLKQARGKGVVLNSGTYETMIYRMIGAGDISEALDLLEEMVQKSLVPRPSTLDEIVSCLCRNGLVSKGLHLLTEMVGKNILPGCRSWEALMVGFQIEHAFKEIDFSPME</sequence>
<reference evidence="5" key="1">
    <citation type="journal article" date="2023" name="bioRxiv">
        <title>Improved chromosome-level genome assembly for marigold (Tagetes erecta).</title>
        <authorList>
            <person name="Jiang F."/>
            <person name="Yuan L."/>
            <person name="Wang S."/>
            <person name="Wang H."/>
            <person name="Xu D."/>
            <person name="Wang A."/>
            <person name="Fan W."/>
        </authorList>
    </citation>
    <scope>NUCLEOTIDE SEQUENCE</scope>
    <source>
        <strain evidence="5">WSJ</strain>
        <tissue evidence="5">Leaf</tissue>
    </source>
</reference>
<evidence type="ECO:0000313" key="6">
    <source>
        <dbReference type="Proteomes" id="UP001229421"/>
    </source>
</evidence>